<name>A0ACB8SWJ7_9AGAM</name>
<comment type="caution">
    <text evidence="1">The sequence shown here is derived from an EMBL/GenBank/DDBJ whole genome shotgun (WGS) entry which is preliminary data.</text>
</comment>
<protein>
    <submittedName>
        <fullName evidence="1">Histidinol phosphate phosphatase H</fullName>
    </submittedName>
</protein>
<accession>A0ACB8SWJ7</accession>
<organism evidence="1 2">
    <name type="scientific">Artomyces pyxidatus</name>
    <dbReference type="NCBI Taxonomy" id="48021"/>
    <lineage>
        <taxon>Eukaryota</taxon>
        <taxon>Fungi</taxon>
        <taxon>Dikarya</taxon>
        <taxon>Basidiomycota</taxon>
        <taxon>Agaricomycotina</taxon>
        <taxon>Agaricomycetes</taxon>
        <taxon>Russulales</taxon>
        <taxon>Auriscalpiaceae</taxon>
        <taxon>Artomyces</taxon>
    </lineage>
</organism>
<reference evidence="1" key="2">
    <citation type="journal article" date="2022" name="New Phytol.">
        <title>Evolutionary transition to the ectomycorrhizal habit in the genomes of a hyperdiverse lineage of mushroom-forming fungi.</title>
        <authorList>
            <person name="Looney B."/>
            <person name="Miyauchi S."/>
            <person name="Morin E."/>
            <person name="Drula E."/>
            <person name="Courty P.E."/>
            <person name="Kohler A."/>
            <person name="Kuo A."/>
            <person name="LaButti K."/>
            <person name="Pangilinan J."/>
            <person name="Lipzen A."/>
            <person name="Riley R."/>
            <person name="Andreopoulos W."/>
            <person name="He G."/>
            <person name="Johnson J."/>
            <person name="Nolan M."/>
            <person name="Tritt A."/>
            <person name="Barry K.W."/>
            <person name="Grigoriev I.V."/>
            <person name="Nagy L.G."/>
            <person name="Hibbett D."/>
            <person name="Henrissat B."/>
            <person name="Matheny P.B."/>
            <person name="Labbe J."/>
            <person name="Martin F.M."/>
        </authorList>
    </citation>
    <scope>NUCLEOTIDE SEQUENCE</scope>
    <source>
        <strain evidence="1">HHB10654</strain>
    </source>
</reference>
<evidence type="ECO:0000313" key="1">
    <source>
        <dbReference type="EMBL" id="KAI0060537.1"/>
    </source>
</evidence>
<evidence type="ECO:0000313" key="2">
    <source>
        <dbReference type="Proteomes" id="UP000814140"/>
    </source>
</evidence>
<sequence>MPYSLHSHSGEFCKHATGSLEDVVKEAIRQGFEVYGLSEHAPRYRTEDLYPEEAGLSVACLAAQFDRFLIEAERLRDIYSSHLSILLGLETEYITNLDFDGLSELLSRYADRVDYLVGSVHHVAGIPIDFDFETFQRCLSSAPISSNSQDCIHGDAIAQHRQSTFLEMYFDAQYELLNHFHPEIVGHIDLCRLYTPTLRLRDFPQAWAKVERNVKYAVGYGALFEVNAAALRKGWHTAYPAEDVLALILEHGGRFTLSDDSHGPHAVGLNYRRLRDYLLRVGVREVWVLKRNKVPNVGGRFTEPVRVRGDWWDHAFWG</sequence>
<dbReference type="EMBL" id="MU277218">
    <property type="protein sequence ID" value="KAI0060537.1"/>
    <property type="molecule type" value="Genomic_DNA"/>
</dbReference>
<reference evidence="1" key="1">
    <citation type="submission" date="2021-03" db="EMBL/GenBank/DDBJ databases">
        <authorList>
            <consortium name="DOE Joint Genome Institute"/>
            <person name="Ahrendt S."/>
            <person name="Looney B.P."/>
            <person name="Miyauchi S."/>
            <person name="Morin E."/>
            <person name="Drula E."/>
            <person name="Courty P.E."/>
            <person name="Chicoki N."/>
            <person name="Fauchery L."/>
            <person name="Kohler A."/>
            <person name="Kuo A."/>
            <person name="Labutti K."/>
            <person name="Pangilinan J."/>
            <person name="Lipzen A."/>
            <person name="Riley R."/>
            <person name="Andreopoulos W."/>
            <person name="He G."/>
            <person name="Johnson J."/>
            <person name="Barry K.W."/>
            <person name="Grigoriev I.V."/>
            <person name="Nagy L."/>
            <person name="Hibbett D."/>
            <person name="Henrissat B."/>
            <person name="Matheny P.B."/>
            <person name="Labbe J."/>
            <person name="Martin F."/>
        </authorList>
    </citation>
    <scope>NUCLEOTIDE SEQUENCE</scope>
    <source>
        <strain evidence="1">HHB10654</strain>
    </source>
</reference>
<dbReference type="Proteomes" id="UP000814140">
    <property type="component" value="Unassembled WGS sequence"/>
</dbReference>
<gene>
    <name evidence="1" type="ORF">BV25DRAFT_1807283</name>
</gene>
<proteinExistence type="predicted"/>
<keyword evidence="2" id="KW-1185">Reference proteome</keyword>